<keyword evidence="9" id="KW-1185">Reference proteome</keyword>
<evidence type="ECO:0000256" key="2">
    <source>
        <dbReference type="ARBA" id="ARBA00022630"/>
    </source>
</evidence>
<dbReference type="InterPro" id="IPR016166">
    <property type="entry name" value="FAD-bd_PCMH"/>
</dbReference>
<dbReference type="PANTHER" id="PTHR42973">
    <property type="entry name" value="BINDING OXIDOREDUCTASE, PUTATIVE (AFU_ORTHOLOGUE AFUA_1G17690)-RELATED"/>
    <property type="match status" value="1"/>
</dbReference>
<keyword evidence="4" id="KW-0274">FAD</keyword>
<dbReference type="InterPro" id="IPR016169">
    <property type="entry name" value="FAD-bd_PCMH_sub2"/>
</dbReference>
<accession>A0A9P8UV69</accession>
<dbReference type="Pfam" id="PF01565">
    <property type="entry name" value="FAD_binding_4"/>
    <property type="match status" value="1"/>
</dbReference>
<evidence type="ECO:0000256" key="6">
    <source>
        <dbReference type="SAM" id="SignalP"/>
    </source>
</evidence>
<evidence type="ECO:0000313" key="8">
    <source>
        <dbReference type="EMBL" id="KAH6658930.1"/>
    </source>
</evidence>
<comment type="caution">
    <text evidence="8">The sequence shown here is derived from an EMBL/GenBank/DDBJ whole genome shotgun (WGS) entry which is preliminary data.</text>
</comment>
<keyword evidence="3 6" id="KW-0732">Signal</keyword>
<name>A0A9P8UV69_9PEZI</name>
<dbReference type="InterPro" id="IPR036318">
    <property type="entry name" value="FAD-bd_PCMH-like_sf"/>
</dbReference>
<dbReference type="SUPFAM" id="SSF56176">
    <property type="entry name" value="FAD-binding/transporter-associated domain-like"/>
    <property type="match status" value="1"/>
</dbReference>
<dbReference type="InterPro" id="IPR006094">
    <property type="entry name" value="Oxid_FAD_bind_N"/>
</dbReference>
<dbReference type="RefSeq" id="XP_045963061.1">
    <property type="nucleotide sequence ID" value="XM_046097396.1"/>
</dbReference>
<sequence>MVCVRLLAFSSALFSVAGSCNHIAEFYSILQHRVSNESLIFYPYNASSSPSLEVTKRWDIFTEPSFNGVIKAATEKDIQTAVRLQILLASKHGIPFLATAGGHGTSGTLGRLNGGLNIDIGRFNAVEFNPGDNTITVGGAAHFSQIINLLHDAGREMPVISSNCVGVVGATLNGGLGIMQGIHGPLLDSLLSVRLVTAKGNIVEASEKQNPDLFWGIRGAGFNFGIVISAKYKVFPATNGGQVTNADFLYVAPQNGSVWQLMSSFDKNLSAKMALTFFVLVDPSVPGRPVIAVNAVYFGPEEEAALLLEPMRAIQPIMSNVTTVPANRVLDAQFFGQTAGNGQCDSGNVVNIYSLALNQTDVQAWTSHFNRLVDFYAEYPTYQGRLLVQRFPASGALALPDDATAFPHREAKIQVNMEGWYTNRSLDTPVSDFLRNERTRFQETSGFPELSVYAGYAHGDEGPAAWYSSRKLKRLVALKNRWDPKDLFSWNNPIPNH</sequence>
<gene>
    <name evidence="8" type="ORF">BKA67DRAFT_511347</name>
</gene>
<evidence type="ECO:0000313" key="9">
    <source>
        <dbReference type="Proteomes" id="UP000758603"/>
    </source>
</evidence>
<organism evidence="8 9">
    <name type="scientific">Truncatella angustata</name>
    <dbReference type="NCBI Taxonomy" id="152316"/>
    <lineage>
        <taxon>Eukaryota</taxon>
        <taxon>Fungi</taxon>
        <taxon>Dikarya</taxon>
        <taxon>Ascomycota</taxon>
        <taxon>Pezizomycotina</taxon>
        <taxon>Sordariomycetes</taxon>
        <taxon>Xylariomycetidae</taxon>
        <taxon>Amphisphaeriales</taxon>
        <taxon>Sporocadaceae</taxon>
        <taxon>Truncatella</taxon>
    </lineage>
</organism>
<evidence type="ECO:0000259" key="7">
    <source>
        <dbReference type="PROSITE" id="PS51387"/>
    </source>
</evidence>
<proteinExistence type="inferred from homology"/>
<dbReference type="PANTHER" id="PTHR42973:SF32">
    <property type="entry name" value="FAD-LINKED OXIDOREDUCTASE AFOF"/>
    <property type="match status" value="1"/>
</dbReference>
<evidence type="ECO:0000256" key="5">
    <source>
        <dbReference type="ARBA" id="ARBA00023002"/>
    </source>
</evidence>
<evidence type="ECO:0000256" key="4">
    <source>
        <dbReference type="ARBA" id="ARBA00022827"/>
    </source>
</evidence>
<dbReference type="Proteomes" id="UP000758603">
    <property type="component" value="Unassembled WGS sequence"/>
</dbReference>
<feature type="chain" id="PRO_5040281826" evidence="6">
    <location>
        <begin position="19"/>
        <end position="497"/>
    </location>
</feature>
<dbReference type="Gene3D" id="3.40.462.20">
    <property type="match status" value="1"/>
</dbReference>
<dbReference type="Gene3D" id="3.30.465.10">
    <property type="match status" value="1"/>
</dbReference>
<keyword evidence="2" id="KW-0285">Flavoprotein</keyword>
<reference evidence="8" key="1">
    <citation type="journal article" date="2021" name="Nat. Commun.">
        <title>Genetic determinants of endophytism in the Arabidopsis root mycobiome.</title>
        <authorList>
            <person name="Mesny F."/>
            <person name="Miyauchi S."/>
            <person name="Thiergart T."/>
            <person name="Pickel B."/>
            <person name="Atanasova L."/>
            <person name="Karlsson M."/>
            <person name="Huettel B."/>
            <person name="Barry K.W."/>
            <person name="Haridas S."/>
            <person name="Chen C."/>
            <person name="Bauer D."/>
            <person name="Andreopoulos W."/>
            <person name="Pangilinan J."/>
            <person name="LaButti K."/>
            <person name="Riley R."/>
            <person name="Lipzen A."/>
            <person name="Clum A."/>
            <person name="Drula E."/>
            <person name="Henrissat B."/>
            <person name="Kohler A."/>
            <person name="Grigoriev I.V."/>
            <person name="Martin F.M."/>
            <person name="Hacquard S."/>
        </authorList>
    </citation>
    <scope>NUCLEOTIDE SEQUENCE</scope>
    <source>
        <strain evidence="8">MPI-SDFR-AT-0073</strain>
    </source>
</reference>
<comment type="similarity">
    <text evidence="1">Belongs to the oxygen-dependent FAD-linked oxidoreductase family.</text>
</comment>
<evidence type="ECO:0000256" key="1">
    <source>
        <dbReference type="ARBA" id="ARBA00005466"/>
    </source>
</evidence>
<dbReference type="InterPro" id="IPR012951">
    <property type="entry name" value="BBE"/>
</dbReference>
<dbReference type="EMBL" id="JAGPXC010000001">
    <property type="protein sequence ID" value="KAH6658930.1"/>
    <property type="molecule type" value="Genomic_DNA"/>
</dbReference>
<feature type="signal peptide" evidence="6">
    <location>
        <begin position="1"/>
        <end position="18"/>
    </location>
</feature>
<feature type="domain" description="FAD-binding PCMH-type" evidence="7">
    <location>
        <begin position="61"/>
        <end position="237"/>
    </location>
</feature>
<protein>
    <submittedName>
        <fullName evidence="8">FAD binding domain protein</fullName>
    </submittedName>
</protein>
<evidence type="ECO:0000256" key="3">
    <source>
        <dbReference type="ARBA" id="ARBA00022729"/>
    </source>
</evidence>
<dbReference type="PROSITE" id="PS51257">
    <property type="entry name" value="PROKAR_LIPOPROTEIN"/>
    <property type="match status" value="1"/>
</dbReference>
<dbReference type="InterPro" id="IPR050416">
    <property type="entry name" value="FAD-linked_Oxidoreductase"/>
</dbReference>
<dbReference type="PROSITE" id="PS51387">
    <property type="entry name" value="FAD_PCMH"/>
    <property type="match status" value="1"/>
</dbReference>
<dbReference type="AlphaFoldDB" id="A0A9P8UV69"/>
<dbReference type="GeneID" id="70126288"/>
<dbReference type="GO" id="GO:0016491">
    <property type="term" value="F:oxidoreductase activity"/>
    <property type="evidence" value="ECO:0007669"/>
    <property type="project" value="UniProtKB-KW"/>
</dbReference>
<keyword evidence="5" id="KW-0560">Oxidoreductase</keyword>
<dbReference type="OrthoDB" id="415825at2759"/>
<dbReference type="Pfam" id="PF08031">
    <property type="entry name" value="BBE"/>
    <property type="match status" value="1"/>
</dbReference>
<dbReference type="GO" id="GO:0071949">
    <property type="term" value="F:FAD binding"/>
    <property type="evidence" value="ECO:0007669"/>
    <property type="project" value="InterPro"/>
</dbReference>